<dbReference type="InterPro" id="IPR014027">
    <property type="entry name" value="UDP-Glc/GDP-Man_DH_C"/>
</dbReference>
<feature type="domain" description="UDP-glucose/GDP-mannose dehydrogenase C-terminal" evidence="5">
    <location>
        <begin position="314"/>
        <end position="410"/>
    </location>
</feature>
<dbReference type="NCBIfam" id="TIGR03026">
    <property type="entry name" value="NDP-sugDHase"/>
    <property type="match status" value="1"/>
</dbReference>
<dbReference type="Pfam" id="PF03720">
    <property type="entry name" value="UDPG_MGDP_dh_C"/>
    <property type="match status" value="1"/>
</dbReference>
<evidence type="ECO:0000256" key="2">
    <source>
        <dbReference type="ARBA" id="ARBA00023002"/>
    </source>
</evidence>
<name>A0A1I3JMT0_9FLAO</name>
<dbReference type="InterPro" id="IPR014026">
    <property type="entry name" value="UDP-Glc/GDP-Man_DH_dimer"/>
</dbReference>
<evidence type="ECO:0000259" key="5">
    <source>
        <dbReference type="SMART" id="SM00984"/>
    </source>
</evidence>
<evidence type="ECO:0000313" key="6">
    <source>
        <dbReference type="EMBL" id="SFI61579.1"/>
    </source>
</evidence>
<dbReference type="SMART" id="SM00984">
    <property type="entry name" value="UDPG_MGDP_dh_C"/>
    <property type="match status" value="1"/>
</dbReference>
<keyword evidence="3" id="KW-0520">NAD</keyword>
<proteinExistence type="inferred from homology"/>
<dbReference type="Proteomes" id="UP000199559">
    <property type="component" value="Unassembled WGS sequence"/>
</dbReference>
<dbReference type="Pfam" id="PF00984">
    <property type="entry name" value="UDPG_MGDP_dh"/>
    <property type="match status" value="1"/>
</dbReference>
<dbReference type="SUPFAM" id="SSF51735">
    <property type="entry name" value="NAD(P)-binding Rossmann-fold domains"/>
    <property type="match status" value="1"/>
</dbReference>
<dbReference type="InterPro" id="IPR036220">
    <property type="entry name" value="UDP-Glc/GDP-Man_DH_C_sf"/>
</dbReference>
<dbReference type="EMBL" id="FORM01000001">
    <property type="protein sequence ID" value="SFI61579.1"/>
    <property type="molecule type" value="Genomic_DNA"/>
</dbReference>
<dbReference type="PANTHER" id="PTHR43491:SF2">
    <property type="entry name" value="UDP-N-ACETYL-D-MANNOSAMINE DEHYDROGENASE"/>
    <property type="match status" value="1"/>
</dbReference>
<gene>
    <name evidence="6" type="ORF">SAMN05443431_101474</name>
</gene>
<dbReference type="RefSeq" id="WP_090837140.1">
    <property type="nucleotide sequence ID" value="NZ_FORM01000001.1"/>
</dbReference>
<dbReference type="SUPFAM" id="SSF48179">
    <property type="entry name" value="6-phosphogluconate dehydrogenase C-terminal domain-like"/>
    <property type="match status" value="1"/>
</dbReference>
<dbReference type="InterPro" id="IPR028359">
    <property type="entry name" value="UDP_ManNAc/GlcNAc_DH"/>
</dbReference>
<dbReference type="PIRSF" id="PIRSF000124">
    <property type="entry name" value="UDPglc_GDPman_dh"/>
    <property type="match status" value="1"/>
</dbReference>
<dbReference type="InterPro" id="IPR036291">
    <property type="entry name" value="NAD(P)-bd_dom_sf"/>
</dbReference>
<dbReference type="GO" id="GO:0000271">
    <property type="term" value="P:polysaccharide biosynthetic process"/>
    <property type="evidence" value="ECO:0007669"/>
    <property type="project" value="InterPro"/>
</dbReference>
<comment type="similarity">
    <text evidence="1 4">Belongs to the UDP-glucose/GDP-mannose dehydrogenase family.</text>
</comment>
<dbReference type="AlphaFoldDB" id="A0A1I3JMT0"/>
<dbReference type="SUPFAM" id="SSF52413">
    <property type="entry name" value="UDP-glucose/GDP-mannose dehydrogenase C-terminal domain"/>
    <property type="match status" value="1"/>
</dbReference>
<dbReference type="Pfam" id="PF03721">
    <property type="entry name" value="UDPG_MGDP_dh_N"/>
    <property type="match status" value="1"/>
</dbReference>
<dbReference type="GO" id="GO:0016628">
    <property type="term" value="F:oxidoreductase activity, acting on the CH-CH group of donors, NAD or NADP as acceptor"/>
    <property type="evidence" value="ECO:0007669"/>
    <property type="project" value="InterPro"/>
</dbReference>
<dbReference type="GO" id="GO:0016616">
    <property type="term" value="F:oxidoreductase activity, acting on the CH-OH group of donors, NAD or NADP as acceptor"/>
    <property type="evidence" value="ECO:0007669"/>
    <property type="project" value="InterPro"/>
</dbReference>
<dbReference type="STRING" id="1144750.SAMN05443431_101474"/>
<dbReference type="PANTHER" id="PTHR43491">
    <property type="entry name" value="UDP-N-ACETYL-D-MANNOSAMINE DEHYDROGENASE"/>
    <property type="match status" value="1"/>
</dbReference>
<dbReference type="InterPro" id="IPR001732">
    <property type="entry name" value="UDP-Glc/GDP-Man_DH_N"/>
</dbReference>
<evidence type="ECO:0000256" key="3">
    <source>
        <dbReference type="ARBA" id="ARBA00023027"/>
    </source>
</evidence>
<evidence type="ECO:0000256" key="1">
    <source>
        <dbReference type="ARBA" id="ARBA00006601"/>
    </source>
</evidence>
<keyword evidence="7" id="KW-1185">Reference proteome</keyword>
<sequence>MNDKIVIVGLGYVGLPLAVEFSKKFNVIGFDINTSRISELRNNIDRTLEVSSGVLSTSKSLFFTSDINDLKDANIYIVTVPTPITKHKTPNLHPIIEASKTIGKVLKKEDIVIYESTVFPGCTEEVCVPILAKYSGLKFNEDFYCGYSPERINPGDKVHTISKIIKVTSGSTPAVATKVDNLYRTIITAGTHKTSSIKVAEAAKVIENTQRDLNIAFINELALIFDRLDIDTAQVLAAAGTKWNFLPFTPGLVGGHCIGVDPYYLTHKAESVGYYPQVILSGRRINSNMGIFVANKLIKLLALKGNEIKGAKVLIMGITFKENCPDIRNTGVINVFNELSEFGLKVDVYDSFANKDEVKKEYNIDLISEISQNYKAIVLAVKHDKFKDLDWNKILNDDTIVFDLKNFLPDNIVSARL</sequence>
<dbReference type="Gene3D" id="3.40.50.720">
    <property type="entry name" value="NAD(P)-binding Rossmann-like Domain"/>
    <property type="match status" value="2"/>
</dbReference>
<keyword evidence="2" id="KW-0560">Oxidoreductase</keyword>
<dbReference type="InterPro" id="IPR008927">
    <property type="entry name" value="6-PGluconate_DH-like_C_sf"/>
</dbReference>
<protein>
    <submittedName>
        <fullName evidence="6">UDP-N-acetyl-D-galactosamine dehydrogenase</fullName>
    </submittedName>
</protein>
<dbReference type="InterPro" id="IPR017476">
    <property type="entry name" value="UDP-Glc/GDP-Man"/>
</dbReference>
<dbReference type="GO" id="GO:0051287">
    <property type="term" value="F:NAD binding"/>
    <property type="evidence" value="ECO:0007669"/>
    <property type="project" value="InterPro"/>
</dbReference>
<organism evidence="6 7">
    <name type="scientific">Olleya namhaensis</name>
    <dbReference type="NCBI Taxonomy" id="1144750"/>
    <lineage>
        <taxon>Bacteria</taxon>
        <taxon>Pseudomonadati</taxon>
        <taxon>Bacteroidota</taxon>
        <taxon>Flavobacteriia</taxon>
        <taxon>Flavobacteriales</taxon>
        <taxon>Flavobacteriaceae</taxon>
    </lineage>
</organism>
<dbReference type="PIRSF" id="PIRSF500136">
    <property type="entry name" value="UDP_ManNAc_DH"/>
    <property type="match status" value="1"/>
</dbReference>
<evidence type="ECO:0000256" key="4">
    <source>
        <dbReference type="PIRNR" id="PIRNR000124"/>
    </source>
</evidence>
<evidence type="ECO:0000313" key="7">
    <source>
        <dbReference type="Proteomes" id="UP000199559"/>
    </source>
</evidence>
<reference evidence="7" key="1">
    <citation type="submission" date="2016-10" db="EMBL/GenBank/DDBJ databases">
        <authorList>
            <person name="Varghese N."/>
            <person name="Submissions S."/>
        </authorList>
    </citation>
    <scope>NUCLEOTIDE SEQUENCE [LARGE SCALE GENOMIC DNA]</scope>
    <source>
        <strain evidence="7">DSM 28881</strain>
    </source>
</reference>
<accession>A0A1I3JMT0</accession>